<feature type="domain" description="Dihydroorotate dehydrogenase catalytic" evidence="15">
    <location>
        <begin position="7"/>
        <end position="283"/>
    </location>
</feature>
<dbReference type="EC" id="1.3.-.-" evidence="14"/>
<keyword evidence="12 14" id="KW-0560">Oxidoreductase</keyword>
<dbReference type="NCBIfam" id="NF005574">
    <property type="entry name" value="PRK07259.1"/>
    <property type="match status" value="1"/>
</dbReference>
<feature type="binding site" evidence="14">
    <location>
        <position position="45"/>
    </location>
    <ligand>
        <name>substrate</name>
    </ligand>
</feature>
<dbReference type="Pfam" id="PF01180">
    <property type="entry name" value="DHO_dh"/>
    <property type="match status" value="1"/>
</dbReference>
<dbReference type="GO" id="GO:0005737">
    <property type="term" value="C:cytoplasm"/>
    <property type="evidence" value="ECO:0007669"/>
    <property type="project" value="UniProtKB-SubCell"/>
</dbReference>
<evidence type="ECO:0000256" key="12">
    <source>
        <dbReference type="ARBA" id="ARBA00023002"/>
    </source>
</evidence>
<keyword evidence="8 14" id="KW-0963">Cytoplasm</keyword>
<dbReference type="InterPro" id="IPR005720">
    <property type="entry name" value="Dihydroorotate_DH_cat"/>
</dbReference>
<proteinExistence type="inferred from homology"/>
<comment type="catalytic activity">
    <reaction evidence="14">
        <text>(S)-dihydroorotate + A = orotate + AH2</text>
        <dbReference type="Rhea" id="RHEA:18073"/>
        <dbReference type="ChEBI" id="CHEBI:13193"/>
        <dbReference type="ChEBI" id="CHEBI:17499"/>
        <dbReference type="ChEBI" id="CHEBI:30839"/>
        <dbReference type="ChEBI" id="CHEBI:30864"/>
    </reaction>
</comment>
<feature type="binding site" evidence="14">
    <location>
        <position position="23"/>
    </location>
    <ligand>
        <name>FMN</name>
        <dbReference type="ChEBI" id="CHEBI:58210"/>
    </ligand>
</feature>
<comment type="caution">
    <text evidence="14">Lacks conserved residue(s) required for the propagation of feature annotation.</text>
</comment>
<feature type="binding site" evidence="14">
    <location>
        <position position="216"/>
    </location>
    <ligand>
        <name>FMN</name>
        <dbReference type="ChEBI" id="CHEBI:58210"/>
    </ligand>
</feature>
<feature type="binding site" evidence="14">
    <location>
        <position position="126"/>
    </location>
    <ligand>
        <name>FMN</name>
        <dbReference type="ChEBI" id="CHEBI:58210"/>
    </ligand>
</feature>
<comment type="cofactor">
    <cofactor evidence="14">
        <name>FMN</name>
        <dbReference type="ChEBI" id="CHEBI:58210"/>
    </cofactor>
    <text evidence="14">Binds 1 FMN per subunit.</text>
</comment>
<keyword evidence="11 14" id="KW-0665">Pyrimidine biosynthesis</keyword>
<evidence type="ECO:0000256" key="7">
    <source>
        <dbReference type="ARBA" id="ARBA00011738"/>
    </source>
</evidence>
<feature type="binding site" evidence="14">
    <location>
        <begin position="191"/>
        <end position="192"/>
    </location>
    <ligand>
        <name>substrate</name>
    </ligand>
</feature>
<evidence type="ECO:0000256" key="14">
    <source>
        <dbReference type="HAMAP-Rule" id="MF_00224"/>
    </source>
</evidence>
<dbReference type="InterPro" id="IPR012135">
    <property type="entry name" value="Dihydroorotate_DH_1_2"/>
</dbReference>
<evidence type="ECO:0000256" key="13">
    <source>
        <dbReference type="ARBA" id="ARBA00048996"/>
    </source>
</evidence>
<feature type="binding site" evidence="14">
    <location>
        <position position="126"/>
    </location>
    <ligand>
        <name>substrate</name>
    </ligand>
</feature>
<feature type="binding site" evidence="14">
    <location>
        <begin position="45"/>
        <end position="46"/>
    </location>
    <ligand>
        <name>FMN</name>
        <dbReference type="ChEBI" id="CHEBI:58210"/>
    </ligand>
</feature>
<keyword evidence="10 14" id="KW-0288">FMN</keyword>
<dbReference type="InterPro" id="IPR024920">
    <property type="entry name" value="Dihydroorotate_DH_1"/>
</dbReference>
<dbReference type="PANTHER" id="PTHR48109:SF1">
    <property type="entry name" value="DIHYDROOROTATE DEHYDROGENASE (FUMARATE)"/>
    <property type="match status" value="1"/>
</dbReference>
<dbReference type="InterPro" id="IPR050074">
    <property type="entry name" value="DHO_dehydrogenase"/>
</dbReference>
<comment type="caution">
    <text evidence="16">The sequence shown here is derived from an EMBL/GenBank/DDBJ whole genome shotgun (WGS) entry which is preliminary data.</text>
</comment>
<feature type="binding site" evidence="14">
    <location>
        <begin position="242"/>
        <end position="243"/>
    </location>
    <ligand>
        <name>FMN</name>
        <dbReference type="ChEBI" id="CHEBI:58210"/>
    </ligand>
</feature>
<dbReference type="PANTHER" id="PTHR48109">
    <property type="entry name" value="DIHYDROOROTATE DEHYDROGENASE (QUINONE), MITOCHONDRIAL-RELATED"/>
    <property type="match status" value="1"/>
</dbReference>
<dbReference type="AlphaFoldDB" id="A0A9X2ACK0"/>
<comment type="catalytic activity">
    <reaction evidence="1">
        <text>(S)-dihydroorotate + fumarate = orotate + succinate</text>
        <dbReference type="Rhea" id="RHEA:30059"/>
        <dbReference type="ChEBI" id="CHEBI:29806"/>
        <dbReference type="ChEBI" id="CHEBI:30031"/>
        <dbReference type="ChEBI" id="CHEBI:30839"/>
        <dbReference type="ChEBI" id="CHEBI:30864"/>
        <dbReference type="EC" id="1.3.98.1"/>
    </reaction>
</comment>
<reference evidence="16" key="1">
    <citation type="submission" date="2022-03" db="EMBL/GenBank/DDBJ databases">
        <title>Draft Genome Sequence of Firmicute Strain S0AB, a Heterotrophic Iron/Sulfur-Oxidizing Extreme Acidophile.</title>
        <authorList>
            <person name="Vergara E."/>
            <person name="Pakostova E."/>
            <person name="Johnson D.B."/>
            <person name="Holmes D.S."/>
        </authorList>
    </citation>
    <scope>NUCLEOTIDE SEQUENCE</scope>
    <source>
        <strain evidence="16">S0AB</strain>
    </source>
</reference>
<evidence type="ECO:0000256" key="5">
    <source>
        <dbReference type="ARBA" id="ARBA00008008"/>
    </source>
</evidence>
<dbReference type="PIRSF" id="PIRSF000164">
    <property type="entry name" value="DHO_oxidase"/>
    <property type="match status" value="1"/>
</dbReference>
<evidence type="ECO:0000256" key="10">
    <source>
        <dbReference type="ARBA" id="ARBA00022643"/>
    </source>
</evidence>
<evidence type="ECO:0000313" key="17">
    <source>
        <dbReference type="Proteomes" id="UP001139263"/>
    </source>
</evidence>
<evidence type="ECO:0000256" key="8">
    <source>
        <dbReference type="ARBA" id="ARBA00022490"/>
    </source>
</evidence>
<dbReference type="PROSITE" id="PS00912">
    <property type="entry name" value="DHODEHASE_2"/>
    <property type="match status" value="1"/>
</dbReference>
<dbReference type="EMBL" id="JALBUF010000010">
    <property type="protein sequence ID" value="MCI0184238.1"/>
    <property type="molecule type" value="Genomic_DNA"/>
</dbReference>
<dbReference type="InterPro" id="IPR033888">
    <property type="entry name" value="DHOD_1B"/>
</dbReference>
<dbReference type="InterPro" id="IPR013785">
    <property type="entry name" value="Aldolase_TIM"/>
</dbReference>
<feature type="binding site" evidence="14">
    <location>
        <begin position="264"/>
        <end position="265"/>
    </location>
    <ligand>
        <name>FMN</name>
        <dbReference type="ChEBI" id="CHEBI:58210"/>
    </ligand>
</feature>
<name>A0A9X2ACK0_9BACL</name>
<feature type="binding site" evidence="14">
    <location>
        <position position="164"/>
    </location>
    <ligand>
        <name>FMN</name>
        <dbReference type="ChEBI" id="CHEBI:58210"/>
    </ligand>
</feature>
<dbReference type="RefSeq" id="WP_241715718.1">
    <property type="nucleotide sequence ID" value="NZ_JALBUF010000010.1"/>
</dbReference>
<comment type="subunit">
    <text evidence="6">Heterotetramer of 2 PyrK and 2 PyrD type B subunits.</text>
</comment>
<dbReference type="Gene3D" id="3.20.20.70">
    <property type="entry name" value="Aldolase class I"/>
    <property type="match status" value="1"/>
</dbReference>
<organism evidence="16 17">
    <name type="scientific">Sulfoacidibacillus ferrooxidans</name>
    <dbReference type="NCBI Taxonomy" id="2005001"/>
    <lineage>
        <taxon>Bacteria</taxon>
        <taxon>Bacillati</taxon>
        <taxon>Bacillota</taxon>
        <taxon>Bacilli</taxon>
        <taxon>Bacillales</taxon>
        <taxon>Alicyclobacillaceae</taxon>
        <taxon>Sulfoacidibacillus</taxon>
    </lineage>
</organism>
<comment type="subcellular location">
    <subcellularLocation>
        <location evidence="3 14">Cytoplasm</location>
    </subcellularLocation>
</comment>
<feature type="binding site" evidence="14">
    <location>
        <begin position="69"/>
        <end position="73"/>
    </location>
    <ligand>
        <name>substrate</name>
    </ligand>
</feature>
<evidence type="ECO:0000256" key="3">
    <source>
        <dbReference type="ARBA" id="ARBA00004496"/>
    </source>
</evidence>
<comment type="function">
    <text evidence="2">Catalyzes the conversion of dihydroorotate to orotate with NAD(+) as electron acceptor.</text>
</comment>
<gene>
    <name evidence="16" type="primary">pyrD_2</name>
    <name evidence="14" type="synonym">pyrD</name>
    <name evidence="16" type="ORF">MM817_02533</name>
</gene>
<dbReference type="InterPro" id="IPR049622">
    <property type="entry name" value="Dihydroorotate_DH_I"/>
</dbReference>
<dbReference type="NCBIfam" id="TIGR01037">
    <property type="entry name" value="pyrD_sub1_fam"/>
    <property type="match status" value="1"/>
</dbReference>
<dbReference type="CDD" id="cd04740">
    <property type="entry name" value="DHOD_1B_like"/>
    <property type="match status" value="1"/>
</dbReference>
<evidence type="ECO:0000256" key="1">
    <source>
        <dbReference type="ARBA" id="ARBA00001694"/>
    </source>
</evidence>
<comment type="catalytic activity">
    <reaction evidence="13">
        <text>(S)-dihydroorotate + NAD(+) = orotate + NADH + H(+)</text>
        <dbReference type="Rhea" id="RHEA:13513"/>
        <dbReference type="ChEBI" id="CHEBI:15378"/>
        <dbReference type="ChEBI" id="CHEBI:30839"/>
        <dbReference type="ChEBI" id="CHEBI:30864"/>
        <dbReference type="ChEBI" id="CHEBI:57540"/>
        <dbReference type="ChEBI" id="CHEBI:57945"/>
        <dbReference type="EC" id="1.3.1.14"/>
    </reaction>
</comment>
<dbReference type="SUPFAM" id="SSF51395">
    <property type="entry name" value="FMN-linked oxidoreductases"/>
    <property type="match status" value="1"/>
</dbReference>
<evidence type="ECO:0000313" key="16">
    <source>
        <dbReference type="EMBL" id="MCI0184238.1"/>
    </source>
</evidence>
<evidence type="ECO:0000256" key="11">
    <source>
        <dbReference type="ARBA" id="ARBA00022975"/>
    </source>
</evidence>
<keyword evidence="17" id="KW-1185">Reference proteome</keyword>
<evidence type="ECO:0000259" key="15">
    <source>
        <dbReference type="Pfam" id="PF01180"/>
    </source>
</evidence>
<dbReference type="InterPro" id="IPR001295">
    <property type="entry name" value="Dihydroorotate_DH_CS"/>
</dbReference>
<sequence>MSEIDMEVSIGGVLMKNPVMPASGTFAEEAAQIFDLNVLGALVTKSVTRYPRMGNIGPRIAETTAGMINAVGIQSKGSQSMLNTSIPFYQQYNSPLIISISADTADEFIDLAQELSVPGVAALEINISCPNLEDDGRSYAMDPAQTFRVVDYIKKKTKIPLFAKLTPNTNAITEVAIAAEAAGADAVVVANTMLSMAIDVESRKPKIGNIMGGLSGPCIKPIILRMVYQVYKKVGIPIIGCGGICSAEDAIEYMMAGASAVQVGTYNFVNPIGMVDIIQGMKEHAIRHKISSLNDIVGSVCVIGPEDIDEVATY</sequence>
<evidence type="ECO:0000256" key="6">
    <source>
        <dbReference type="ARBA" id="ARBA00011669"/>
    </source>
</evidence>
<comment type="similarity">
    <text evidence="5 14">Belongs to the dihydroorotate dehydrogenase family. Type 1 subfamily.</text>
</comment>
<evidence type="ECO:0000256" key="2">
    <source>
        <dbReference type="ARBA" id="ARBA00003616"/>
    </source>
</evidence>
<dbReference type="GO" id="GO:1990663">
    <property type="term" value="F:dihydroorotate dehydrogenase (fumarate) activity"/>
    <property type="evidence" value="ECO:0007669"/>
    <property type="project" value="UniProtKB-EC"/>
</dbReference>
<accession>A0A9X2ACK0</accession>
<dbReference type="GO" id="GO:0044205">
    <property type="term" value="P:'de novo' UMP biosynthetic process"/>
    <property type="evidence" value="ECO:0007669"/>
    <property type="project" value="UniProtKB-UniRule"/>
</dbReference>
<dbReference type="Proteomes" id="UP001139263">
    <property type="component" value="Unassembled WGS sequence"/>
</dbReference>
<dbReference type="PROSITE" id="PS00911">
    <property type="entry name" value="DHODEHASE_1"/>
    <property type="match status" value="1"/>
</dbReference>
<protein>
    <recommendedName>
        <fullName evidence="14">Dihydroorotate dehydrogenase</fullName>
        <shortName evidence="14">DHOD</shortName>
        <shortName evidence="14">DHODase</shortName>
        <shortName evidence="14">DHOdehase</shortName>
        <ecNumber evidence="14">1.3.-.-</ecNumber>
    </recommendedName>
</protein>
<feature type="active site" description="Nucleophile" evidence="14">
    <location>
        <position position="129"/>
    </location>
</feature>
<dbReference type="FunFam" id="3.20.20.70:FF:000027">
    <property type="entry name" value="Dihydropyrimidine dehydrogenase [NADP(+)]"/>
    <property type="match status" value="1"/>
</dbReference>
<dbReference type="GO" id="GO:0006207">
    <property type="term" value="P:'de novo' pyrimidine nucleobase biosynthetic process"/>
    <property type="evidence" value="ECO:0007669"/>
    <property type="project" value="InterPro"/>
</dbReference>
<evidence type="ECO:0000256" key="4">
    <source>
        <dbReference type="ARBA" id="ARBA00004715"/>
    </source>
</evidence>
<dbReference type="GO" id="GO:0004589">
    <property type="term" value="F:dihydroorotate dehydrogenase (NAD+) activity"/>
    <property type="evidence" value="ECO:0007669"/>
    <property type="project" value="UniProtKB-EC"/>
</dbReference>
<dbReference type="HAMAP" id="MF_00224">
    <property type="entry name" value="DHO_dh_type1"/>
    <property type="match status" value="1"/>
</dbReference>
<evidence type="ECO:0000256" key="9">
    <source>
        <dbReference type="ARBA" id="ARBA00022630"/>
    </source>
</evidence>
<comment type="pathway">
    <text evidence="4">Pyrimidine metabolism; UMP biosynthesis via de novo pathway; orotate from (S)-dihydroorotate (NAD(+) route): step 1/1.</text>
</comment>
<comment type="subunit">
    <text evidence="7">Homodimer.</text>
</comment>
<keyword evidence="9 14" id="KW-0285">Flavoprotein</keyword>